<evidence type="ECO:0000313" key="4">
    <source>
        <dbReference type="Proteomes" id="UP000284763"/>
    </source>
</evidence>
<keyword evidence="1" id="KW-0812">Transmembrane</keyword>
<feature type="domain" description="PKD" evidence="2">
    <location>
        <begin position="157"/>
        <end position="196"/>
    </location>
</feature>
<dbReference type="SMART" id="SM00089">
    <property type="entry name" value="PKD"/>
    <property type="match status" value="3"/>
</dbReference>
<dbReference type="PANTHER" id="PTHR36842:SF1">
    <property type="entry name" value="PROTEIN TOLB"/>
    <property type="match status" value="1"/>
</dbReference>
<dbReference type="AlphaFoldDB" id="A0A3R7WFL6"/>
<dbReference type="FunFam" id="2.60.40.10:FF:000270">
    <property type="entry name" value="Cell surface protein"/>
    <property type="match status" value="2"/>
</dbReference>
<evidence type="ECO:0000313" key="3">
    <source>
        <dbReference type="EMBL" id="RQD91871.1"/>
    </source>
</evidence>
<dbReference type="CDD" id="cd00146">
    <property type="entry name" value="PKD"/>
    <property type="match status" value="2"/>
</dbReference>
<dbReference type="Gene3D" id="2.60.40.10">
    <property type="entry name" value="Immunoglobulins"/>
    <property type="match status" value="2"/>
</dbReference>
<dbReference type="InterPro" id="IPR028096">
    <property type="entry name" value="EfeO_Cupredoxin"/>
</dbReference>
<evidence type="ECO:0000259" key="2">
    <source>
        <dbReference type="PROSITE" id="PS50093"/>
    </source>
</evidence>
<dbReference type="PANTHER" id="PTHR36842">
    <property type="entry name" value="PROTEIN TOLB HOMOLOG"/>
    <property type="match status" value="1"/>
</dbReference>
<protein>
    <submittedName>
        <fullName evidence="3">PKD domain-containing protein</fullName>
    </submittedName>
</protein>
<dbReference type="SUPFAM" id="SSF49503">
    <property type="entry name" value="Cupredoxins"/>
    <property type="match status" value="1"/>
</dbReference>
<proteinExistence type="predicted"/>
<dbReference type="Proteomes" id="UP000284763">
    <property type="component" value="Unassembled WGS sequence"/>
</dbReference>
<evidence type="ECO:0000256" key="1">
    <source>
        <dbReference type="SAM" id="Phobius"/>
    </source>
</evidence>
<reference evidence="3 4" key="1">
    <citation type="submission" date="2018-08" db="EMBL/GenBank/DDBJ databases">
        <title>The metabolism and importance of syntrophic acetate oxidation coupled to methane or sulfide production in haloalkaline environments.</title>
        <authorList>
            <person name="Timmers P.H.A."/>
            <person name="Vavourakis C.D."/>
            <person name="Sorokin D.Y."/>
            <person name="Sinninghe Damste J.S."/>
            <person name="Muyzer G."/>
            <person name="Stams A.J.M."/>
            <person name="Plugge C.M."/>
        </authorList>
    </citation>
    <scope>NUCLEOTIDE SEQUENCE [LARGE SCALE GENOMIC DNA]</scope>
    <source>
        <strain evidence="3">MSAO_Arc3</strain>
    </source>
</reference>
<feature type="domain" description="PKD" evidence="2">
    <location>
        <begin position="228"/>
        <end position="283"/>
    </location>
</feature>
<comment type="caution">
    <text evidence="3">The sequence shown here is derived from an EMBL/GenBank/DDBJ whole genome shotgun (WGS) entry which is preliminary data.</text>
</comment>
<sequence length="313" mass="35357">MKQRSLLTLMLIAVLFFAFIGLSTAQASNDNDEPKTIQIRMQQLVFIPSEVEINVGDTVVWRNLQTDPQRVFTLVSEDGLWESTSVTYRRTMTYTFNETGTYDFYVREFPARMSGTITVNPRYNEPTARFTASPSEGEVPLEVTFSDESEYAFEHYWEFGDGETSDEREPTHIYNEPGTYDVILTVANDVGEDKTARPIIVRALPENPKAKFTANPSEGEVPLEVTFSDESENAFEYYWEFGDGATSDEREPTHIYNEPGTYDVTLTVTNDVGEDTFIQSITVIDPEDTIPGFGAALLIISIIIATYLVTRKD</sequence>
<dbReference type="PROSITE" id="PS50093">
    <property type="entry name" value="PKD"/>
    <property type="match status" value="2"/>
</dbReference>
<dbReference type="InterPro" id="IPR035986">
    <property type="entry name" value="PKD_dom_sf"/>
</dbReference>
<dbReference type="SUPFAM" id="SSF49299">
    <property type="entry name" value="PKD domain"/>
    <property type="match status" value="2"/>
</dbReference>
<dbReference type="Pfam" id="PF18911">
    <property type="entry name" value="PKD_4"/>
    <property type="match status" value="2"/>
</dbReference>
<feature type="transmembrane region" description="Helical" evidence="1">
    <location>
        <begin position="290"/>
        <end position="310"/>
    </location>
</feature>
<dbReference type="InterPro" id="IPR013783">
    <property type="entry name" value="Ig-like_fold"/>
</dbReference>
<gene>
    <name evidence="3" type="ORF">D5R95_00880</name>
</gene>
<accession>A0A3R7WFL6</accession>
<name>A0A3R7WFL6_9EURY</name>
<dbReference type="InterPro" id="IPR022409">
    <property type="entry name" value="PKD/Chitinase_dom"/>
</dbReference>
<keyword evidence="1" id="KW-1133">Transmembrane helix</keyword>
<keyword evidence="1" id="KW-0472">Membrane</keyword>
<dbReference type="Pfam" id="PF13473">
    <property type="entry name" value="Cupredoxin_1"/>
    <property type="match status" value="1"/>
</dbReference>
<dbReference type="EMBL" id="QZAB01000065">
    <property type="protein sequence ID" value="RQD91871.1"/>
    <property type="molecule type" value="Genomic_DNA"/>
</dbReference>
<organism evidence="3 4">
    <name type="scientific">Methanosalsum natronophilum</name>
    <dbReference type="NCBI Taxonomy" id="768733"/>
    <lineage>
        <taxon>Archaea</taxon>
        <taxon>Methanobacteriati</taxon>
        <taxon>Methanobacteriota</taxon>
        <taxon>Stenosarchaea group</taxon>
        <taxon>Methanomicrobia</taxon>
        <taxon>Methanosarcinales</taxon>
        <taxon>Methanosarcinaceae</taxon>
        <taxon>Methanosalsum</taxon>
    </lineage>
</organism>
<dbReference type="RefSeq" id="WP_259135755.1">
    <property type="nucleotide sequence ID" value="NZ_JANUCS010000025.1"/>
</dbReference>
<dbReference type="InterPro" id="IPR008972">
    <property type="entry name" value="Cupredoxin"/>
</dbReference>
<dbReference type="InterPro" id="IPR000601">
    <property type="entry name" value="PKD_dom"/>
</dbReference>
<dbReference type="Gene3D" id="2.60.40.420">
    <property type="entry name" value="Cupredoxins - blue copper proteins"/>
    <property type="match status" value="1"/>
</dbReference>